<evidence type="ECO:0000256" key="1">
    <source>
        <dbReference type="ARBA" id="ARBA00007074"/>
    </source>
</evidence>
<organism evidence="10 11">
    <name type="scientific">Mangrovibacillus cuniculi</name>
    <dbReference type="NCBI Taxonomy" id="2593652"/>
    <lineage>
        <taxon>Bacteria</taxon>
        <taxon>Bacillati</taxon>
        <taxon>Bacillota</taxon>
        <taxon>Bacilli</taxon>
        <taxon>Bacillales</taxon>
        <taxon>Bacillaceae</taxon>
        <taxon>Mangrovibacillus</taxon>
    </lineage>
</organism>
<keyword evidence="3 7" id="KW-0732">Signal</keyword>
<dbReference type="PANTHER" id="PTHR47360:SF1">
    <property type="entry name" value="ENDOPEPTIDASE NLPC-RELATED"/>
    <property type="match status" value="1"/>
</dbReference>
<evidence type="ECO:0000256" key="6">
    <source>
        <dbReference type="ARBA" id="ARBA00022807"/>
    </source>
</evidence>
<dbReference type="Pfam" id="PF00877">
    <property type="entry name" value="NLPC_P60"/>
    <property type="match status" value="1"/>
</dbReference>
<evidence type="ECO:0000256" key="4">
    <source>
        <dbReference type="ARBA" id="ARBA00022737"/>
    </source>
</evidence>
<dbReference type="InterPro" id="IPR038765">
    <property type="entry name" value="Papain-like_cys_pep_sf"/>
</dbReference>
<sequence length="306" mass="33200">MKKSILAFSLTTLLAASVFTSEVDAAEHKVQAKETLYSLSQTYNTTIDTIKDLNGLVKDTIYVGQVLQVPDPLIVHTVVAGDSVSKIAQKYTISVANLKSWNNLSSDALTIGQVLTVSIPSVVGSPIEKKETTAMKHTVVKGDTLYKIARKYNVTVAQVKEWNKLSSDVIKIGQSLRISSDAEVSSVVSSNIVEIAKAQLGVKYLWGGTSPKGFDCSGFIYYVLSQSGYNVTRMDSAGFFSAGTSVADPKPGDLVFFKDTYKKGISHMGIYLGNNEFIHASSSAGITITSLDNSYWKPKFVGYKQF</sequence>
<dbReference type="InterPro" id="IPR000064">
    <property type="entry name" value="NLP_P60_dom"/>
</dbReference>
<evidence type="ECO:0000313" key="11">
    <source>
        <dbReference type="Proteomes" id="UP000593626"/>
    </source>
</evidence>
<keyword evidence="2" id="KW-0645">Protease</keyword>
<name>A0A7S8CCW4_9BACI</name>
<dbReference type="Proteomes" id="UP000593626">
    <property type="component" value="Chromosome"/>
</dbReference>
<gene>
    <name evidence="10" type="ORF">G8O30_12225</name>
</gene>
<evidence type="ECO:0000256" key="2">
    <source>
        <dbReference type="ARBA" id="ARBA00022670"/>
    </source>
</evidence>
<dbReference type="PANTHER" id="PTHR47360">
    <property type="entry name" value="MUREIN DD-ENDOPEPTIDASE MEPS/MUREIN LD-CARBOXYPEPTIDASE"/>
    <property type="match status" value="1"/>
</dbReference>
<dbReference type="EMBL" id="CP049742">
    <property type="protein sequence ID" value="QPC47665.1"/>
    <property type="molecule type" value="Genomic_DNA"/>
</dbReference>
<dbReference type="Gene3D" id="3.10.350.10">
    <property type="entry name" value="LysM domain"/>
    <property type="match status" value="3"/>
</dbReference>
<dbReference type="AlphaFoldDB" id="A0A7S8CCW4"/>
<evidence type="ECO:0000256" key="3">
    <source>
        <dbReference type="ARBA" id="ARBA00022729"/>
    </source>
</evidence>
<keyword evidence="11" id="KW-1185">Reference proteome</keyword>
<proteinExistence type="inferred from homology"/>
<dbReference type="SUPFAM" id="SSF54106">
    <property type="entry name" value="LysM domain"/>
    <property type="match status" value="3"/>
</dbReference>
<keyword evidence="6" id="KW-0788">Thiol protease</keyword>
<feature type="domain" description="LysM" evidence="8">
    <location>
        <begin position="26"/>
        <end position="69"/>
    </location>
</feature>
<evidence type="ECO:0000313" key="10">
    <source>
        <dbReference type="EMBL" id="QPC47665.1"/>
    </source>
</evidence>
<evidence type="ECO:0000259" key="8">
    <source>
        <dbReference type="PROSITE" id="PS51782"/>
    </source>
</evidence>
<feature type="domain" description="LysM" evidence="8">
    <location>
        <begin position="135"/>
        <end position="178"/>
    </location>
</feature>
<evidence type="ECO:0000256" key="5">
    <source>
        <dbReference type="ARBA" id="ARBA00022801"/>
    </source>
</evidence>
<dbReference type="Gene3D" id="3.90.1720.10">
    <property type="entry name" value="endopeptidase domain like (from Nostoc punctiforme)"/>
    <property type="match status" value="1"/>
</dbReference>
<dbReference type="SUPFAM" id="SSF54001">
    <property type="entry name" value="Cysteine proteinases"/>
    <property type="match status" value="1"/>
</dbReference>
<comment type="similarity">
    <text evidence="1">Belongs to the peptidase C40 family.</text>
</comment>
<feature type="signal peptide" evidence="7">
    <location>
        <begin position="1"/>
        <end position="25"/>
    </location>
</feature>
<dbReference type="InterPro" id="IPR052062">
    <property type="entry name" value="Murein_DD/LD_carboxypeptidase"/>
</dbReference>
<dbReference type="KEGG" id="mcui:G8O30_12225"/>
<dbReference type="GO" id="GO:0006508">
    <property type="term" value="P:proteolysis"/>
    <property type="evidence" value="ECO:0007669"/>
    <property type="project" value="UniProtKB-KW"/>
</dbReference>
<dbReference type="PROSITE" id="PS51935">
    <property type="entry name" value="NLPC_P60"/>
    <property type="match status" value="1"/>
</dbReference>
<reference evidence="10 11" key="1">
    <citation type="submission" date="2019-07" db="EMBL/GenBank/DDBJ databases">
        <title>Genome sequence of 2 isolates from Red Sea Mangroves.</title>
        <authorList>
            <person name="Sefrji F."/>
            <person name="Michoud G."/>
            <person name="Merlino G."/>
            <person name="Daffonchio D."/>
        </authorList>
    </citation>
    <scope>NUCLEOTIDE SEQUENCE [LARGE SCALE GENOMIC DNA]</scope>
    <source>
        <strain evidence="10 11">R1DC41</strain>
    </source>
</reference>
<dbReference type="CDD" id="cd00118">
    <property type="entry name" value="LysM"/>
    <property type="match status" value="3"/>
</dbReference>
<keyword evidence="5" id="KW-0378">Hydrolase</keyword>
<dbReference type="GO" id="GO:0008234">
    <property type="term" value="F:cysteine-type peptidase activity"/>
    <property type="evidence" value="ECO:0007669"/>
    <property type="project" value="UniProtKB-KW"/>
</dbReference>
<dbReference type="Pfam" id="PF01476">
    <property type="entry name" value="LysM"/>
    <property type="match status" value="3"/>
</dbReference>
<dbReference type="SMART" id="SM00257">
    <property type="entry name" value="LysM"/>
    <property type="match status" value="3"/>
</dbReference>
<evidence type="ECO:0000256" key="7">
    <source>
        <dbReference type="SAM" id="SignalP"/>
    </source>
</evidence>
<accession>A0A7S8CCW4</accession>
<dbReference type="InterPro" id="IPR018392">
    <property type="entry name" value="LysM"/>
</dbReference>
<keyword evidence="4" id="KW-0677">Repeat</keyword>
<feature type="chain" id="PRO_5032392388" evidence="7">
    <location>
        <begin position="26"/>
        <end position="306"/>
    </location>
</feature>
<dbReference type="InterPro" id="IPR036779">
    <property type="entry name" value="LysM_dom_sf"/>
</dbReference>
<dbReference type="PROSITE" id="PS51782">
    <property type="entry name" value="LYSM"/>
    <property type="match status" value="3"/>
</dbReference>
<protein>
    <submittedName>
        <fullName evidence="10">LysM peptidoglycan-binding domain-containing protein</fullName>
    </submittedName>
</protein>
<feature type="domain" description="NlpC/P60" evidence="9">
    <location>
        <begin position="186"/>
        <end position="306"/>
    </location>
</feature>
<dbReference type="RefSeq" id="WP_239672340.1">
    <property type="nucleotide sequence ID" value="NZ_CP049742.1"/>
</dbReference>
<evidence type="ECO:0000259" key="9">
    <source>
        <dbReference type="PROSITE" id="PS51935"/>
    </source>
</evidence>
<feature type="domain" description="LysM" evidence="8">
    <location>
        <begin position="74"/>
        <end position="117"/>
    </location>
</feature>